<dbReference type="EMBL" id="JAACXV010000401">
    <property type="protein sequence ID" value="KAF7278399.1"/>
    <property type="molecule type" value="Genomic_DNA"/>
</dbReference>
<proteinExistence type="predicted"/>
<sequence length="255" mass="29240">MIDWHRYYDVLIGSNDLKQLNAITNYNRKTREITNRLIPFTIFSNEDISKPSNKSKTCLHIPVDRNQGETLLPALHNINYTIPESPVTIKDGCMPHPCPEERDIEFTEKIPVIPIQENVYISGKNTTFSDAVSRAEINALEDDDTASMIPQASHDVADSPNFDEEINQLLTNPPDVEMDLREDCDSLLRELEPDTETYGRPETIHSNNEPERAGIQINEKPLKIYQNQIIIIKSNKISVKFNEHRTKQKFTPENP</sequence>
<dbReference type="OrthoDB" id="6745248at2759"/>
<organism evidence="1 2">
    <name type="scientific">Rhynchophorus ferrugineus</name>
    <name type="common">Red palm weevil</name>
    <name type="synonym">Curculio ferrugineus</name>
    <dbReference type="NCBI Taxonomy" id="354439"/>
    <lineage>
        <taxon>Eukaryota</taxon>
        <taxon>Metazoa</taxon>
        <taxon>Ecdysozoa</taxon>
        <taxon>Arthropoda</taxon>
        <taxon>Hexapoda</taxon>
        <taxon>Insecta</taxon>
        <taxon>Pterygota</taxon>
        <taxon>Neoptera</taxon>
        <taxon>Endopterygota</taxon>
        <taxon>Coleoptera</taxon>
        <taxon>Polyphaga</taxon>
        <taxon>Cucujiformia</taxon>
        <taxon>Curculionidae</taxon>
        <taxon>Dryophthorinae</taxon>
        <taxon>Rhynchophorus</taxon>
    </lineage>
</organism>
<dbReference type="AlphaFoldDB" id="A0A834MHC4"/>
<name>A0A834MHC4_RHYFE</name>
<protein>
    <submittedName>
        <fullName evidence="1">Uncharacterized protein</fullName>
    </submittedName>
</protein>
<evidence type="ECO:0000313" key="2">
    <source>
        <dbReference type="Proteomes" id="UP000625711"/>
    </source>
</evidence>
<gene>
    <name evidence="1" type="ORF">GWI33_008437</name>
</gene>
<reference evidence="1" key="1">
    <citation type="submission" date="2020-08" db="EMBL/GenBank/DDBJ databases">
        <title>Genome sequencing and assembly of the red palm weevil Rhynchophorus ferrugineus.</title>
        <authorList>
            <person name="Dias G.B."/>
            <person name="Bergman C.M."/>
            <person name="Manee M."/>
        </authorList>
    </citation>
    <scope>NUCLEOTIDE SEQUENCE</scope>
    <source>
        <strain evidence="1">AA-2017</strain>
        <tissue evidence="1">Whole larva</tissue>
    </source>
</reference>
<comment type="caution">
    <text evidence="1">The sequence shown here is derived from an EMBL/GenBank/DDBJ whole genome shotgun (WGS) entry which is preliminary data.</text>
</comment>
<evidence type="ECO:0000313" key="1">
    <source>
        <dbReference type="EMBL" id="KAF7278399.1"/>
    </source>
</evidence>
<keyword evidence="2" id="KW-1185">Reference proteome</keyword>
<accession>A0A834MHC4</accession>
<dbReference type="Proteomes" id="UP000625711">
    <property type="component" value="Unassembled WGS sequence"/>
</dbReference>